<proteinExistence type="predicted"/>
<evidence type="ECO:0000313" key="3">
    <source>
        <dbReference type="Proteomes" id="UP001183390"/>
    </source>
</evidence>
<name>A0ABU2MBF7_9ACTN</name>
<dbReference type="RefSeq" id="WP_311512103.1">
    <property type="nucleotide sequence ID" value="NZ_JAVREP010000008.1"/>
</dbReference>
<protein>
    <submittedName>
        <fullName evidence="2">Uncharacterized protein</fullName>
    </submittedName>
</protein>
<keyword evidence="3" id="KW-1185">Reference proteome</keyword>
<comment type="caution">
    <text evidence="2">The sequence shown here is derived from an EMBL/GenBank/DDBJ whole genome shotgun (WGS) entry which is preliminary data.</text>
</comment>
<feature type="region of interest" description="Disordered" evidence="1">
    <location>
        <begin position="1"/>
        <end position="80"/>
    </location>
</feature>
<accession>A0ABU2MBF7</accession>
<feature type="compositionally biased region" description="Basic and acidic residues" evidence="1">
    <location>
        <begin position="1"/>
        <end position="17"/>
    </location>
</feature>
<dbReference type="EMBL" id="JAVREP010000008">
    <property type="protein sequence ID" value="MDT0329450.1"/>
    <property type="molecule type" value="Genomic_DNA"/>
</dbReference>
<evidence type="ECO:0000256" key="1">
    <source>
        <dbReference type="SAM" id="MobiDB-lite"/>
    </source>
</evidence>
<evidence type="ECO:0000313" key="2">
    <source>
        <dbReference type="EMBL" id="MDT0329450.1"/>
    </source>
</evidence>
<dbReference type="Proteomes" id="UP001183390">
    <property type="component" value="Unassembled WGS sequence"/>
</dbReference>
<sequence>MTERSHDADVPGKDPRENAIAGTGIRADPVRGRVFEDDEDRDRAGVPEEAREENAPVPERGERDPDGPGTRAGALHEDDA</sequence>
<gene>
    <name evidence="2" type="ORF">RM479_13605</name>
</gene>
<reference evidence="3" key="1">
    <citation type="submission" date="2023-07" db="EMBL/GenBank/DDBJ databases">
        <title>30 novel species of actinomycetes from the DSMZ collection.</title>
        <authorList>
            <person name="Nouioui I."/>
        </authorList>
    </citation>
    <scope>NUCLEOTIDE SEQUENCE [LARGE SCALE GENOMIC DNA]</scope>
    <source>
        <strain evidence="3">DSM 44743</strain>
    </source>
</reference>
<feature type="compositionally biased region" description="Basic and acidic residues" evidence="1">
    <location>
        <begin position="28"/>
        <end position="66"/>
    </location>
</feature>
<organism evidence="2 3">
    <name type="scientific">Nocardiopsis lambiniae</name>
    <dbReference type="NCBI Taxonomy" id="3075539"/>
    <lineage>
        <taxon>Bacteria</taxon>
        <taxon>Bacillati</taxon>
        <taxon>Actinomycetota</taxon>
        <taxon>Actinomycetes</taxon>
        <taxon>Streptosporangiales</taxon>
        <taxon>Nocardiopsidaceae</taxon>
        <taxon>Nocardiopsis</taxon>
    </lineage>
</organism>